<protein>
    <submittedName>
        <fullName evidence="2">Fluoroacetate dehalogenase</fullName>
    </submittedName>
</protein>
<dbReference type="PANTHER" id="PTHR43329">
    <property type="entry name" value="EPOXIDE HYDROLASE"/>
    <property type="match status" value="1"/>
</dbReference>
<dbReference type="Gene3D" id="3.40.50.1820">
    <property type="entry name" value="alpha/beta hydrolase"/>
    <property type="match status" value="2"/>
</dbReference>
<name>A0A0N0NMJ6_9EURO</name>
<dbReference type="OrthoDB" id="284184at2759"/>
<comment type="caution">
    <text evidence="2">The sequence shown here is derived from an EMBL/GenBank/DDBJ whole genome shotgun (WGS) entry which is preliminary data.</text>
</comment>
<keyword evidence="3" id="KW-1185">Reference proteome</keyword>
<evidence type="ECO:0000313" key="2">
    <source>
        <dbReference type="EMBL" id="KPI40279.1"/>
    </source>
</evidence>
<dbReference type="Pfam" id="PF12697">
    <property type="entry name" value="Abhydrolase_6"/>
    <property type="match status" value="1"/>
</dbReference>
<dbReference type="Proteomes" id="UP000038010">
    <property type="component" value="Unassembled WGS sequence"/>
</dbReference>
<dbReference type="AlphaFoldDB" id="A0A0N0NMJ6"/>
<reference evidence="2 3" key="1">
    <citation type="submission" date="2015-06" db="EMBL/GenBank/DDBJ databases">
        <title>Draft genome of the ant-associated black yeast Phialophora attae CBS 131958.</title>
        <authorList>
            <person name="Moreno L.F."/>
            <person name="Stielow B.J."/>
            <person name="de Hoog S."/>
            <person name="Vicente V.A."/>
            <person name="Weiss V.A."/>
            <person name="de Vries M."/>
            <person name="Cruz L.M."/>
            <person name="Souza E.M."/>
        </authorList>
    </citation>
    <scope>NUCLEOTIDE SEQUENCE [LARGE SCALE GENOMIC DNA]</scope>
    <source>
        <strain evidence="2 3">CBS 131958</strain>
    </source>
</reference>
<evidence type="ECO:0000313" key="3">
    <source>
        <dbReference type="Proteomes" id="UP000038010"/>
    </source>
</evidence>
<accession>A0A0N0NMJ6</accession>
<dbReference type="STRING" id="1664694.A0A0N0NMJ6"/>
<evidence type="ECO:0000259" key="1">
    <source>
        <dbReference type="Pfam" id="PF12697"/>
    </source>
</evidence>
<sequence length="272" mass="29753">MAAVTTQKLFSSHQLTHNVTKLSPGQQVHSYSSDLGPDSPVLTLIHGYPQWRYLAPLLKSKISLFIPELPGYGISHPQQSNDKRSIGTSLLQALTSIFGPDRRVILGGHDRGARICHRLAVDAASGSGLPNITVLGVVMLDIRIAGPSAVGKERVAADGALDVYGELFDSEEVIRYTAEDYRAGAQEDVDLQKEDQKAGRKIAVPTLVMFSKARLGMTLDVEDSWRSWVADGVDYKGVGVGDERGHYLPEEAHEDVYEEVVKFIEKVATKKD</sequence>
<dbReference type="GeneID" id="28739708"/>
<dbReference type="InterPro" id="IPR000073">
    <property type="entry name" value="AB_hydrolase_1"/>
</dbReference>
<proteinExistence type="predicted"/>
<organism evidence="2 3">
    <name type="scientific">Cyphellophora attinorum</name>
    <dbReference type="NCBI Taxonomy" id="1664694"/>
    <lineage>
        <taxon>Eukaryota</taxon>
        <taxon>Fungi</taxon>
        <taxon>Dikarya</taxon>
        <taxon>Ascomycota</taxon>
        <taxon>Pezizomycotina</taxon>
        <taxon>Eurotiomycetes</taxon>
        <taxon>Chaetothyriomycetidae</taxon>
        <taxon>Chaetothyriales</taxon>
        <taxon>Cyphellophoraceae</taxon>
        <taxon>Cyphellophora</taxon>
    </lineage>
</organism>
<feature type="domain" description="AB hydrolase-1" evidence="1">
    <location>
        <begin position="44"/>
        <end position="258"/>
    </location>
</feature>
<dbReference type="RefSeq" id="XP_018000242.1">
    <property type="nucleotide sequence ID" value="XM_018147828.1"/>
</dbReference>
<dbReference type="VEuPathDB" id="FungiDB:AB675_7458"/>
<dbReference type="InterPro" id="IPR029058">
    <property type="entry name" value="AB_hydrolase_fold"/>
</dbReference>
<dbReference type="SUPFAM" id="SSF53474">
    <property type="entry name" value="alpha/beta-Hydrolases"/>
    <property type="match status" value="1"/>
</dbReference>
<gene>
    <name evidence="2" type="ORF">AB675_7458</name>
</gene>
<dbReference type="EMBL" id="LFJN01000012">
    <property type="protein sequence ID" value="KPI40279.1"/>
    <property type="molecule type" value="Genomic_DNA"/>
</dbReference>